<dbReference type="PANTHER" id="PTHR46599:SF3">
    <property type="entry name" value="PIGGYBAC TRANSPOSABLE ELEMENT-DERIVED PROTEIN 4"/>
    <property type="match status" value="1"/>
</dbReference>
<proteinExistence type="predicted"/>
<reference evidence="3" key="1">
    <citation type="submission" date="2025-08" db="UniProtKB">
        <authorList>
            <consortium name="RefSeq"/>
        </authorList>
    </citation>
    <scope>IDENTIFICATION</scope>
    <source>
        <tissue evidence="3">Testes</tissue>
    </source>
</reference>
<dbReference type="GeneID" id="102801308"/>
<name>A0ABM0MUC3_SACKO</name>
<feature type="domain" description="PiggyBac transposable element-derived protein" evidence="1">
    <location>
        <begin position="11"/>
        <end position="172"/>
    </location>
</feature>
<sequence length="176" mass="20938">MAFYGSGHITPDLIMHAVDETNKYAHFHMENIAKKHNKYWKDTNYTEMKAFFGMLIIMGVSKRHSLDEYWSNSKYLRCDGIASVMTRNRFQIILRYFHLADPADDPRVQDPETKRTFRQEQPLYKNQNWLNVITENCQTNFIVGREICLDEGMVRYKGRCKFKQRIPTKPDQTEMV</sequence>
<dbReference type="Proteomes" id="UP000694865">
    <property type="component" value="Unplaced"/>
</dbReference>
<evidence type="ECO:0000259" key="1">
    <source>
        <dbReference type="Pfam" id="PF13843"/>
    </source>
</evidence>
<organism evidence="2 3">
    <name type="scientific">Saccoglossus kowalevskii</name>
    <name type="common">Acorn worm</name>
    <dbReference type="NCBI Taxonomy" id="10224"/>
    <lineage>
        <taxon>Eukaryota</taxon>
        <taxon>Metazoa</taxon>
        <taxon>Hemichordata</taxon>
        <taxon>Enteropneusta</taxon>
        <taxon>Harrimaniidae</taxon>
        <taxon>Saccoglossus</taxon>
    </lineage>
</organism>
<dbReference type="Pfam" id="PF13843">
    <property type="entry name" value="DDE_Tnp_1_7"/>
    <property type="match status" value="1"/>
</dbReference>
<protein>
    <submittedName>
        <fullName evidence="3">PiggyBac transposable element-derived protein 4-like</fullName>
    </submittedName>
</protein>
<dbReference type="RefSeq" id="XP_006823614.1">
    <property type="nucleotide sequence ID" value="XM_006823551.1"/>
</dbReference>
<dbReference type="PANTHER" id="PTHR46599">
    <property type="entry name" value="PIGGYBAC TRANSPOSABLE ELEMENT-DERIVED PROTEIN 4"/>
    <property type="match status" value="1"/>
</dbReference>
<evidence type="ECO:0000313" key="2">
    <source>
        <dbReference type="Proteomes" id="UP000694865"/>
    </source>
</evidence>
<evidence type="ECO:0000313" key="3">
    <source>
        <dbReference type="RefSeq" id="XP_006823614.1"/>
    </source>
</evidence>
<dbReference type="InterPro" id="IPR029526">
    <property type="entry name" value="PGBD"/>
</dbReference>
<keyword evidence="2" id="KW-1185">Reference proteome</keyword>
<accession>A0ABM0MUC3</accession>
<gene>
    <name evidence="3" type="primary">LOC102801308</name>
</gene>